<keyword evidence="1" id="KW-0472">Membrane</keyword>
<protein>
    <submittedName>
        <fullName evidence="2">Uncharacterized protein</fullName>
    </submittedName>
</protein>
<keyword evidence="1" id="KW-1133">Transmembrane helix</keyword>
<name>A0A1B2J151_9LACO</name>
<dbReference type="EMBL" id="CP014924">
    <property type="protein sequence ID" value="ANZ67980.1"/>
    <property type="molecule type" value="Genomic_DNA"/>
</dbReference>
<accession>A0A1B2J151</accession>
<dbReference type="AlphaFoldDB" id="A0A1B2J151"/>
<keyword evidence="1" id="KW-0812">Transmembrane</keyword>
<feature type="transmembrane region" description="Helical" evidence="1">
    <location>
        <begin position="58"/>
        <end position="82"/>
    </location>
</feature>
<gene>
    <name evidence="2" type="ORF">AYR63_13080</name>
</gene>
<dbReference type="Proteomes" id="UP000093267">
    <property type="component" value="Chromosome"/>
</dbReference>
<evidence type="ECO:0000256" key="1">
    <source>
        <dbReference type="SAM" id="Phobius"/>
    </source>
</evidence>
<proteinExistence type="predicted"/>
<reference evidence="2 3" key="1">
    <citation type="submission" date="2016-03" db="EMBL/GenBank/DDBJ databases">
        <title>Pediococcus and Lactobacillus from brewery environment - whole genome sequencing and assembly.</title>
        <authorList>
            <person name="Behr J."/>
            <person name="Geissler A.J."/>
            <person name="Vogel R.F."/>
        </authorList>
    </citation>
    <scope>NUCLEOTIDE SEQUENCE [LARGE SCALE GENOMIC DNA]</scope>
    <source>
        <strain evidence="2 3">TMW 1.1995</strain>
    </source>
</reference>
<keyword evidence="3" id="KW-1185">Reference proteome</keyword>
<dbReference type="STRING" id="240427.AYR62_06180"/>
<evidence type="ECO:0000313" key="2">
    <source>
        <dbReference type="EMBL" id="ANZ67980.1"/>
    </source>
</evidence>
<dbReference type="KEGG" id="lpd:AYR62_06180"/>
<evidence type="ECO:0000313" key="3">
    <source>
        <dbReference type="Proteomes" id="UP000093267"/>
    </source>
</evidence>
<sequence>MTAKKGARLNLNGIQASALFVMSSSPIAFFEWCTKSVNRLGYILSDKFQSLFDGSNQSTYFCVILQLTLQVNNLILIVYYILKKGGISFALINEKFSSFTITDPTRLCPATRGF</sequence>
<organism evidence="2 3">
    <name type="scientific">Secundilactobacillus paracollinoides</name>
    <dbReference type="NCBI Taxonomy" id="240427"/>
    <lineage>
        <taxon>Bacteria</taxon>
        <taxon>Bacillati</taxon>
        <taxon>Bacillota</taxon>
        <taxon>Bacilli</taxon>
        <taxon>Lactobacillales</taxon>
        <taxon>Lactobacillaceae</taxon>
        <taxon>Secundilactobacillus</taxon>
    </lineage>
</organism>